<keyword evidence="18" id="KW-0175">Coiled coil</keyword>
<feature type="domain" description="AAA" evidence="21">
    <location>
        <begin position="552"/>
        <end position="704"/>
    </location>
</feature>
<evidence type="ECO:0000256" key="10">
    <source>
        <dbReference type="ARBA" id="ARBA00022989"/>
    </source>
</evidence>
<keyword evidence="13" id="KW-0270">Exopolysaccharide synthesis</keyword>
<dbReference type="RefSeq" id="WP_148816241.1">
    <property type="nucleotide sequence ID" value="NZ_CP043046.1"/>
</dbReference>
<evidence type="ECO:0000256" key="18">
    <source>
        <dbReference type="SAM" id="Coils"/>
    </source>
</evidence>
<feature type="domain" description="Tyrosine-protein kinase G-rich" evidence="22">
    <location>
        <begin position="395"/>
        <end position="470"/>
    </location>
</feature>
<evidence type="ECO:0000256" key="17">
    <source>
        <dbReference type="ARBA" id="ARBA00081049"/>
    </source>
</evidence>
<evidence type="ECO:0000259" key="21">
    <source>
        <dbReference type="Pfam" id="PF13614"/>
    </source>
</evidence>
<sequence>MSATPIVLSERIHAPANGEINLSELMETLLQYRWRVIGIFLLVLGAGAAYVQLATPIYRADALIQVEDKKTTMLSGVQQLSDTWGGGSSPVTGEIEILRSREVILKAVKATRADIRVSVSSQPPLIGNWFARYHADATAPVAAPFGLDMFSWGGERLRVDELSVPESQLDKPFKVRADGPGKYQLEDHDGKRLGAGTVGRMLDFTVDGQPGRLMVADMRAGNLTTFKLVRAAPVTAYRDILQDLSIAESGRQSSIMRVSYEHPDVKLAQDLVNAIASAYLKQNVERRNAEAYQSLQFLDEQLPGIKRDVERAEELLNNFRTRTNTVSVERSTETLLNQAVEVEKGRLQLQLRRDDLAQRYTPDHPELKALEAQLAETARVNTRVNDQVNRLPAAQRDLLRLQRDAEVANQMYIALLNNAQQLKVAKAGTVGNVRVVDFAVADFKAVAPKKIIIVCAAAALGLALGVLAAVGARMLRPTVRDAEDAERATGLVSYASIPESPFQDKMDLRSGRANAISTGSLLALLRPDDPAVESLRSLRTGLGFALMDASNKSIVVTSATAALGKSFVSANLSVLLVSSGRRVLLIDTDLRRPKLGAYFGYGRVAGLSNLLNGSATLDAVLRKRILPEGELHIIPAGQLPPNPSELLSSARFAELLKRLERDYDHVILDSAPVLPVSDTLGVVNNAATVFLVVRAEHSTADDLREAMKKLESAGTVVKGIIFNGVKRRRLTYGNTY</sequence>
<proteinExistence type="inferred from homology"/>
<dbReference type="InterPro" id="IPR027417">
    <property type="entry name" value="P-loop_NTPase"/>
</dbReference>
<keyword evidence="7" id="KW-0547">Nucleotide-binding</keyword>
<evidence type="ECO:0000256" key="12">
    <source>
        <dbReference type="ARBA" id="ARBA00023137"/>
    </source>
</evidence>
<protein>
    <recommendedName>
        <fullName evidence="16">Putative tyrosine-protein kinase EpsB</fullName>
    </recommendedName>
    <alternativeName>
        <fullName evidence="17">EPS I polysaccharide export protein EpsB</fullName>
    </alternativeName>
</protein>
<comment type="function">
    <text evidence="15">Probably involved in polymerization and/or export of exopolysaccharide EPS I which functions as a virulence factor. May be involved in an ATP-dependent process in the pathway for EPS I production, possibly export of the trimeric repeat units across the inner membrane or their polymerization.</text>
</comment>
<dbReference type="GO" id="GO:0005886">
    <property type="term" value="C:plasma membrane"/>
    <property type="evidence" value="ECO:0007669"/>
    <property type="project" value="UniProtKB-SubCell"/>
</dbReference>
<dbReference type="InterPro" id="IPR050445">
    <property type="entry name" value="Bact_polysacc_biosynth/exp"/>
</dbReference>
<dbReference type="GO" id="GO:0000271">
    <property type="term" value="P:polysaccharide biosynthetic process"/>
    <property type="evidence" value="ECO:0007669"/>
    <property type="project" value="UniProtKB-KW"/>
</dbReference>
<feature type="transmembrane region" description="Helical" evidence="19">
    <location>
        <begin position="32"/>
        <end position="51"/>
    </location>
</feature>
<dbReference type="Pfam" id="PF23607">
    <property type="entry name" value="WZC_N"/>
    <property type="match status" value="1"/>
</dbReference>
<keyword evidence="5 23" id="KW-0808">Transferase</keyword>
<name>A0A5C0AZZ3_9BURK</name>
<dbReference type="GO" id="GO:0005524">
    <property type="term" value="F:ATP binding"/>
    <property type="evidence" value="ECO:0007669"/>
    <property type="project" value="UniProtKB-KW"/>
</dbReference>
<feature type="transmembrane region" description="Helical" evidence="19">
    <location>
        <begin position="451"/>
        <end position="472"/>
    </location>
</feature>
<dbReference type="SUPFAM" id="SSF52540">
    <property type="entry name" value="P-loop containing nucleoside triphosphate hydrolases"/>
    <property type="match status" value="1"/>
</dbReference>
<comment type="similarity">
    <text evidence="2">Belongs to the etk/wzc family.</text>
</comment>
<keyword evidence="8 23" id="KW-0418">Kinase</keyword>
<evidence type="ECO:0000256" key="13">
    <source>
        <dbReference type="ARBA" id="ARBA00023169"/>
    </source>
</evidence>
<evidence type="ECO:0000256" key="2">
    <source>
        <dbReference type="ARBA" id="ARBA00008883"/>
    </source>
</evidence>
<dbReference type="Pfam" id="PF13614">
    <property type="entry name" value="AAA_31"/>
    <property type="match status" value="1"/>
</dbReference>
<keyword evidence="9" id="KW-0067">ATP-binding</keyword>
<organism evidence="23 24">
    <name type="scientific">Pigmentiphaga aceris</name>
    <dbReference type="NCBI Taxonomy" id="1940612"/>
    <lineage>
        <taxon>Bacteria</taxon>
        <taxon>Pseudomonadati</taxon>
        <taxon>Pseudomonadota</taxon>
        <taxon>Betaproteobacteria</taxon>
        <taxon>Burkholderiales</taxon>
        <taxon>Alcaligenaceae</taxon>
        <taxon>Pigmentiphaga</taxon>
    </lineage>
</organism>
<feature type="coiled-coil region" evidence="18">
    <location>
        <begin position="281"/>
        <end position="315"/>
    </location>
</feature>
<dbReference type="OrthoDB" id="9808257at2"/>
<evidence type="ECO:0000256" key="5">
    <source>
        <dbReference type="ARBA" id="ARBA00022679"/>
    </source>
</evidence>
<evidence type="ECO:0000259" key="20">
    <source>
        <dbReference type="Pfam" id="PF02706"/>
    </source>
</evidence>
<dbReference type="GO" id="GO:0004713">
    <property type="term" value="F:protein tyrosine kinase activity"/>
    <property type="evidence" value="ECO:0007669"/>
    <property type="project" value="UniProtKB-KW"/>
</dbReference>
<dbReference type="InterPro" id="IPR005702">
    <property type="entry name" value="Wzc-like_C"/>
</dbReference>
<comment type="catalytic activity">
    <reaction evidence="14">
        <text>L-tyrosyl-[protein] + ATP = O-phospho-L-tyrosyl-[protein] + ADP + H(+)</text>
        <dbReference type="Rhea" id="RHEA:10596"/>
        <dbReference type="Rhea" id="RHEA-COMP:10136"/>
        <dbReference type="Rhea" id="RHEA-COMP:20101"/>
        <dbReference type="ChEBI" id="CHEBI:15378"/>
        <dbReference type="ChEBI" id="CHEBI:30616"/>
        <dbReference type="ChEBI" id="CHEBI:46858"/>
        <dbReference type="ChEBI" id="CHEBI:61978"/>
        <dbReference type="ChEBI" id="CHEBI:456216"/>
    </reaction>
</comment>
<evidence type="ECO:0000256" key="9">
    <source>
        <dbReference type="ARBA" id="ARBA00022840"/>
    </source>
</evidence>
<evidence type="ECO:0000259" key="22">
    <source>
        <dbReference type="Pfam" id="PF13807"/>
    </source>
</evidence>
<evidence type="ECO:0000256" key="7">
    <source>
        <dbReference type="ARBA" id="ARBA00022741"/>
    </source>
</evidence>
<dbReference type="KEGG" id="pacr:FXN63_16115"/>
<dbReference type="PANTHER" id="PTHR32309:SF32">
    <property type="entry name" value="TYROSINE-PROTEIN KINASE ETK-RELATED"/>
    <property type="match status" value="1"/>
</dbReference>
<keyword evidence="10 19" id="KW-1133">Transmembrane helix</keyword>
<dbReference type="Proteomes" id="UP000325161">
    <property type="component" value="Chromosome"/>
</dbReference>
<keyword evidence="4" id="KW-0997">Cell inner membrane</keyword>
<evidence type="ECO:0000256" key="3">
    <source>
        <dbReference type="ARBA" id="ARBA00022475"/>
    </source>
</evidence>
<evidence type="ECO:0000256" key="11">
    <source>
        <dbReference type="ARBA" id="ARBA00023136"/>
    </source>
</evidence>
<accession>A0A5C0AZZ3</accession>
<dbReference type="Pfam" id="PF02706">
    <property type="entry name" value="Wzz"/>
    <property type="match status" value="1"/>
</dbReference>
<evidence type="ECO:0000256" key="4">
    <source>
        <dbReference type="ARBA" id="ARBA00022519"/>
    </source>
</evidence>
<evidence type="ECO:0000256" key="6">
    <source>
        <dbReference type="ARBA" id="ARBA00022692"/>
    </source>
</evidence>
<dbReference type="Pfam" id="PF13807">
    <property type="entry name" value="GNVR"/>
    <property type="match status" value="1"/>
</dbReference>
<dbReference type="PANTHER" id="PTHR32309">
    <property type="entry name" value="TYROSINE-PROTEIN KINASE"/>
    <property type="match status" value="1"/>
</dbReference>
<dbReference type="CDD" id="cd05387">
    <property type="entry name" value="BY-kinase"/>
    <property type="match status" value="1"/>
</dbReference>
<dbReference type="InterPro" id="IPR003856">
    <property type="entry name" value="LPS_length_determ_N"/>
</dbReference>
<dbReference type="NCBIfam" id="TIGR01007">
    <property type="entry name" value="eps_fam"/>
    <property type="match status" value="1"/>
</dbReference>
<evidence type="ECO:0000256" key="8">
    <source>
        <dbReference type="ARBA" id="ARBA00022777"/>
    </source>
</evidence>
<keyword evidence="11 19" id="KW-0472">Membrane</keyword>
<dbReference type="FunFam" id="3.40.50.300:FF:000527">
    <property type="entry name" value="Tyrosine-protein kinase etk"/>
    <property type="match status" value="1"/>
</dbReference>
<comment type="subcellular location">
    <subcellularLocation>
        <location evidence="1">Cell inner membrane</location>
        <topology evidence="1">Multi-pass membrane protein</topology>
    </subcellularLocation>
</comment>
<dbReference type="EMBL" id="CP043046">
    <property type="protein sequence ID" value="QEI07194.1"/>
    <property type="molecule type" value="Genomic_DNA"/>
</dbReference>
<dbReference type="AlphaFoldDB" id="A0A5C0AZZ3"/>
<evidence type="ECO:0000256" key="15">
    <source>
        <dbReference type="ARBA" id="ARBA00054296"/>
    </source>
</evidence>
<evidence type="ECO:0000256" key="16">
    <source>
        <dbReference type="ARBA" id="ARBA00067833"/>
    </source>
</evidence>
<reference evidence="23 24" key="1">
    <citation type="submission" date="2019-08" db="EMBL/GenBank/DDBJ databases">
        <title>Amphibian skin-associated Pigmentiphaga: genome sequence and occurrence across geography and hosts.</title>
        <authorList>
            <person name="Bletz M.C."/>
            <person name="Bunk B."/>
            <person name="Sproeer C."/>
            <person name="Biwer P."/>
            <person name="Reiter S."/>
            <person name="Rabemananjara F.C.E."/>
            <person name="Schulz S."/>
            <person name="Overmann J."/>
            <person name="Vences M."/>
        </authorList>
    </citation>
    <scope>NUCLEOTIDE SEQUENCE [LARGE SCALE GENOMIC DNA]</scope>
    <source>
        <strain evidence="23 24">Mada1488</strain>
    </source>
</reference>
<keyword evidence="12" id="KW-0829">Tyrosine-protein kinase</keyword>
<evidence type="ECO:0000256" key="1">
    <source>
        <dbReference type="ARBA" id="ARBA00004429"/>
    </source>
</evidence>
<dbReference type="InterPro" id="IPR032807">
    <property type="entry name" value="GNVR"/>
</dbReference>
<keyword evidence="24" id="KW-1185">Reference proteome</keyword>
<keyword evidence="3" id="KW-1003">Cell membrane</keyword>
<evidence type="ECO:0000313" key="23">
    <source>
        <dbReference type="EMBL" id="QEI07194.1"/>
    </source>
</evidence>
<evidence type="ECO:0000313" key="24">
    <source>
        <dbReference type="Proteomes" id="UP000325161"/>
    </source>
</evidence>
<keyword evidence="6 19" id="KW-0812">Transmembrane</keyword>
<evidence type="ECO:0000256" key="19">
    <source>
        <dbReference type="SAM" id="Phobius"/>
    </source>
</evidence>
<dbReference type="Gene3D" id="3.40.50.300">
    <property type="entry name" value="P-loop containing nucleotide triphosphate hydrolases"/>
    <property type="match status" value="1"/>
</dbReference>
<evidence type="ECO:0000256" key="14">
    <source>
        <dbReference type="ARBA" id="ARBA00053015"/>
    </source>
</evidence>
<dbReference type="GO" id="GO:0042802">
    <property type="term" value="F:identical protein binding"/>
    <property type="evidence" value="ECO:0007669"/>
    <property type="project" value="UniProtKB-ARBA"/>
</dbReference>
<dbReference type="InterPro" id="IPR025669">
    <property type="entry name" value="AAA_dom"/>
</dbReference>
<feature type="domain" description="Polysaccharide chain length determinant N-terminal" evidence="20">
    <location>
        <begin position="19"/>
        <end position="109"/>
    </location>
</feature>
<gene>
    <name evidence="23" type="ORF">FXN63_16115</name>
</gene>